<organism evidence="2 3">
    <name type="scientific">Collybiopsis confluens</name>
    <dbReference type="NCBI Taxonomy" id="2823264"/>
    <lineage>
        <taxon>Eukaryota</taxon>
        <taxon>Fungi</taxon>
        <taxon>Dikarya</taxon>
        <taxon>Basidiomycota</taxon>
        <taxon>Agaricomycotina</taxon>
        <taxon>Agaricomycetes</taxon>
        <taxon>Agaricomycetidae</taxon>
        <taxon>Agaricales</taxon>
        <taxon>Marasmiineae</taxon>
        <taxon>Omphalotaceae</taxon>
        <taxon>Collybiopsis</taxon>
    </lineage>
</organism>
<dbReference type="AlphaFoldDB" id="A0A8H5HJX2"/>
<dbReference type="Proteomes" id="UP000518752">
    <property type="component" value="Unassembled WGS sequence"/>
</dbReference>
<keyword evidence="3" id="KW-1185">Reference proteome</keyword>
<comment type="caution">
    <text evidence="2">The sequence shown here is derived from an EMBL/GenBank/DDBJ whole genome shotgun (WGS) entry which is preliminary data.</text>
</comment>
<evidence type="ECO:0000313" key="3">
    <source>
        <dbReference type="Proteomes" id="UP000518752"/>
    </source>
</evidence>
<feature type="compositionally biased region" description="Basic and acidic residues" evidence="1">
    <location>
        <begin position="62"/>
        <end position="71"/>
    </location>
</feature>
<proteinExistence type="predicted"/>
<gene>
    <name evidence="2" type="ORF">D9757_006269</name>
</gene>
<evidence type="ECO:0000313" key="2">
    <source>
        <dbReference type="EMBL" id="KAF5384700.1"/>
    </source>
</evidence>
<accession>A0A8H5HJX2</accession>
<sequence length="112" mass="12302">MSASSSATLDGDHNHTARRDKKMSSINGGGDDHHNLPTQDTENPADFPRGDSVGSASIPPKPDLESSYREKQVKVLRSSSFVLPHPCLFLRFPVRASTQQPTTHLVHLEPFI</sequence>
<reference evidence="2 3" key="1">
    <citation type="journal article" date="2020" name="ISME J.">
        <title>Uncovering the hidden diversity of litter-decomposition mechanisms in mushroom-forming fungi.</title>
        <authorList>
            <person name="Floudas D."/>
            <person name="Bentzer J."/>
            <person name="Ahren D."/>
            <person name="Johansson T."/>
            <person name="Persson P."/>
            <person name="Tunlid A."/>
        </authorList>
    </citation>
    <scope>NUCLEOTIDE SEQUENCE [LARGE SCALE GENOMIC DNA]</scope>
    <source>
        <strain evidence="2 3">CBS 406.79</strain>
    </source>
</reference>
<name>A0A8H5HJX2_9AGAR</name>
<protein>
    <submittedName>
        <fullName evidence="2">Uncharacterized protein</fullName>
    </submittedName>
</protein>
<dbReference type="OrthoDB" id="1099063at2759"/>
<dbReference type="EMBL" id="JAACJN010000041">
    <property type="protein sequence ID" value="KAF5384700.1"/>
    <property type="molecule type" value="Genomic_DNA"/>
</dbReference>
<evidence type="ECO:0000256" key="1">
    <source>
        <dbReference type="SAM" id="MobiDB-lite"/>
    </source>
</evidence>
<feature type="region of interest" description="Disordered" evidence="1">
    <location>
        <begin position="1"/>
        <end position="71"/>
    </location>
</feature>